<reference evidence="8" key="1">
    <citation type="submission" date="2018-05" db="EMBL/GenBank/DDBJ databases">
        <authorList>
            <person name="Lanie J.A."/>
            <person name="Ng W.-L."/>
            <person name="Kazmierczak K.M."/>
            <person name="Andrzejewski T.M."/>
            <person name="Davidsen T.M."/>
            <person name="Wayne K.J."/>
            <person name="Tettelin H."/>
            <person name="Glass J.I."/>
            <person name="Rusch D."/>
            <person name="Podicherti R."/>
            <person name="Tsui H.-C.T."/>
            <person name="Winkler M.E."/>
        </authorList>
    </citation>
    <scope>NUCLEOTIDE SEQUENCE</scope>
</reference>
<feature type="domain" description="Poly A polymerase head" evidence="7">
    <location>
        <begin position="27"/>
        <end position="144"/>
    </location>
</feature>
<keyword evidence="4" id="KW-0548">Nucleotidyltransferase</keyword>
<dbReference type="GO" id="GO:0000049">
    <property type="term" value="F:tRNA binding"/>
    <property type="evidence" value="ECO:0007669"/>
    <property type="project" value="TreeGrafter"/>
</dbReference>
<sequence length="151" mass="16915">MDNYGARAGALEIVRQLQAQGFRALWAGGCVRDMMMGQIPRDYDIATNADLEKVIGIFPNAQEVGVHFGVVVLRLGDYTYEVARFRRDLGYSDGRHPDGVVFVDEEEDARRRDFTINGMFYDPVAKVVLDYVGGQADLKKKVIRTIGDPRA</sequence>
<dbReference type="GO" id="GO:0008033">
    <property type="term" value="P:tRNA processing"/>
    <property type="evidence" value="ECO:0007669"/>
    <property type="project" value="UniProtKB-KW"/>
</dbReference>
<protein>
    <recommendedName>
        <fullName evidence="7">Poly A polymerase head domain-containing protein</fullName>
    </recommendedName>
</protein>
<keyword evidence="5" id="KW-0479">Metal-binding</keyword>
<keyword evidence="6" id="KW-0460">Magnesium</keyword>
<dbReference type="PANTHER" id="PTHR46173">
    <property type="entry name" value="CCA TRNA NUCLEOTIDYLTRANSFERASE 1, MITOCHONDRIAL"/>
    <property type="match status" value="1"/>
</dbReference>
<accession>A0A383D4J6</accession>
<dbReference type="Pfam" id="PF01743">
    <property type="entry name" value="PolyA_pol"/>
    <property type="match status" value="1"/>
</dbReference>
<dbReference type="GO" id="GO:0016779">
    <property type="term" value="F:nucleotidyltransferase activity"/>
    <property type="evidence" value="ECO:0007669"/>
    <property type="project" value="UniProtKB-KW"/>
</dbReference>
<comment type="cofactor">
    <cofactor evidence="1">
        <name>Mg(2+)</name>
        <dbReference type="ChEBI" id="CHEBI:18420"/>
    </cofactor>
</comment>
<evidence type="ECO:0000256" key="2">
    <source>
        <dbReference type="ARBA" id="ARBA00022679"/>
    </source>
</evidence>
<evidence type="ECO:0000313" key="8">
    <source>
        <dbReference type="EMBL" id="SVE39234.1"/>
    </source>
</evidence>
<organism evidence="8">
    <name type="scientific">marine metagenome</name>
    <dbReference type="NCBI Taxonomy" id="408172"/>
    <lineage>
        <taxon>unclassified sequences</taxon>
        <taxon>metagenomes</taxon>
        <taxon>ecological metagenomes</taxon>
    </lineage>
</organism>
<dbReference type="GO" id="GO:0046872">
    <property type="term" value="F:metal ion binding"/>
    <property type="evidence" value="ECO:0007669"/>
    <property type="project" value="UniProtKB-KW"/>
</dbReference>
<dbReference type="InterPro" id="IPR050264">
    <property type="entry name" value="Bact_CCA-adding_enz_type3_sf"/>
</dbReference>
<dbReference type="InterPro" id="IPR043519">
    <property type="entry name" value="NT_sf"/>
</dbReference>
<evidence type="ECO:0000259" key="7">
    <source>
        <dbReference type="Pfam" id="PF01743"/>
    </source>
</evidence>
<evidence type="ECO:0000256" key="5">
    <source>
        <dbReference type="ARBA" id="ARBA00022723"/>
    </source>
</evidence>
<feature type="non-terminal residue" evidence="8">
    <location>
        <position position="151"/>
    </location>
</feature>
<evidence type="ECO:0000256" key="1">
    <source>
        <dbReference type="ARBA" id="ARBA00001946"/>
    </source>
</evidence>
<evidence type="ECO:0000256" key="3">
    <source>
        <dbReference type="ARBA" id="ARBA00022694"/>
    </source>
</evidence>
<dbReference type="Gene3D" id="3.30.460.10">
    <property type="entry name" value="Beta Polymerase, domain 2"/>
    <property type="match status" value="1"/>
</dbReference>
<keyword evidence="3" id="KW-0819">tRNA processing</keyword>
<dbReference type="SUPFAM" id="SSF81301">
    <property type="entry name" value="Nucleotidyltransferase"/>
    <property type="match status" value="1"/>
</dbReference>
<evidence type="ECO:0000256" key="6">
    <source>
        <dbReference type="ARBA" id="ARBA00022842"/>
    </source>
</evidence>
<dbReference type="AlphaFoldDB" id="A0A383D4J6"/>
<dbReference type="InterPro" id="IPR002646">
    <property type="entry name" value="PolA_pol_head_dom"/>
</dbReference>
<dbReference type="PANTHER" id="PTHR46173:SF1">
    <property type="entry name" value="CCA TRNA NUCLEOTIDYLTRANSFERASE 1, MITOCHONDRIAL"/>
    <property type="match status" value="1"/>
</dbReference>
<name>A0A383D4J6_9ZZZZ</name>
<dbReference type="EMBL" id="UINC01214138">
    <property type="protein sequence ID" value="SVE39234.1"/>
    <property type="molecule type" value="Genomic_DNA"/>
</dbReference>
<dbReference type="CDD" id="cd05398">
    <property type="entry name" value="NT_ClassII-CCAase"/>
    <property type="match status" value="1"/>
</dbReference>
<evidence type="ECO:0000256" key="4">
    <source>
        <dbReference type="ARBA" id="ARBA00022695"/>
    </source>
</evidence>
<keyword evidence="2" id="KW-0808">Transferase</keyword>
<gene>
    <name evidence="8" type="ORF">METZ01_LOCUS492088</name>
</gene>
<proteinExistence type="predicted"/>